<name>A0A318JEQ6_9NEIS</name>
<dbReference type="OrthoDB" id="9131610at2"/>
<dbReference type="RefSeq" id="WP_059286258.1">
    <property type="nucleotide sequence ID" value="NZ_LNQU01000067.1"/>
</dbReference>
<dbReference type="AlphaFoldDB" id="A0A318JEQ6"/>
<comment type="caution">
    <text evidence="1">The sequence shown here is derived from an EMBL/GenBank/DDBJ whole genome shotgun (WGS) entry which is preliminary data.</text>
</comment>
<evidence type="ECO:0000313" key="1">
    <source>
        <dbReference type="EMBL" id="PXX46266.1"/>
    </source>
</evidence>
<keyword evidence="2" id="KW-1185">Reference proteome</keyword>
<accession>A0A318JEQ6</accession>
<evidence type="ECO:0000313" key="2">
    <source>
        <dbReference type="Proteomes" id="UP000248395"/>
    </source>
</evidence>
<protein>
    <submittedName>
        <fullName evidence="1">Uncharacterized protein</fullName>
    </submittedName>
</protein>
<organism evidence="1 2">
    <name type="scientific">Aquitalea magnusonii</name>
    <dbReference type="NCBI Taxonomy" id="332411"/>
    <lineage>
        <taxon>Bacteria</taxon>
        <taxon>Pseudomonadati</taxon>
        <taxon>Pseudomonadota</taxon>
        <taxon>Betaproteobacteria</taxon>
        <taxon>Neisseriales</taxon>
        <taxon>Chromobacteriaceae</taxon>
        <taxon>Aquitalea</taxon>
    </lineage>
</organism>
<dbReference type="EMBL" id="QJKC01000009">
    <property type="protein sequence ID" value="PXX46266.1"/>
    <property type="molecule type" value="Genomic_DNA"/>
</dbReference>
<proteinExistence type="predicted"/>
<gene>
    <name evidence="1" type="ORF">DFR38_109108</name>
</gene>
<reference evidence="1 2" key="1">
    <citation type="submission" date="2018-05" db="EMBL/GenBank/DDBJ databases">
        <title>Genomic Encyclopedia of Type Strains, Phase IV (KMG-IV): sequencing the most valuable type-strain genomes for metagenomic binning, comparative biology and taxonomic classification.</title>
        <authorList>
            <person name="Goeker M."/>
        </authorList>
    </citation>
    <scope>NUCLEOTIDE SEQUENCE [LARGE SCALE GENOMIC DNA]</scope>
    <source>
        <strain evidence="1 2">DSM 25134</strain>
    </source>
</reference>
<sequence>MARQNTISSYLPVTFANGNRVRRFGKHCPHCHAMVGCEHMSGLASLQQDKLFLAAQGTCPACRHRFPIACVITDDKRVHRVLLPLWAYRLWLQMATRNTPQPVAQANWEVQEENAAAAPQGIRLSEAEVTARSPEILGRFQDQPISAWIEYQERRFVFERAAPPGQFTLGEQELLLAGKLIYRQQDIATTA</sequence>
<dbReference type="Proteomes" id="UP000248395">
    <property type="component" value="Unassembled WGS sequence"/>
</dbReference>